<keyword evidence="5 6" id="KW-0472">Membrane</keyword>
<feature type="transmembrane region" description="Helical" evidence="6">
    <location>
        <begin position="397"/>
        <end position="419"/>
    </location>
</feature>
<dbReference type="PANTHER" id="PTHR10283">
    <property type="entry name" value="SOLUTE CARRIER FAMILY 13 MEMBER"/>
    <property type="match status" value="1"/>
</dbReference>
<evidence type="ECO:0000256" key="3">
    <source>
        <dbReference type="ARBA" id="ARBA00022692"/>
    </source>
</evidence>
<reference evidence="7" key="1">
    <citation type="journal article" date="2015" name="Elife">
        <title>Stem cells and fluid flow drive cyst formation in an invertebrate excretory organ.</title>
        <authorList>
            <person name="Thi-Kim Vu H."/>
            <person name="Rink J.C."/>
            <person name="McKinney S.A."/>
            <person name="McClain M."/>
            <person name="Lakshmanaperumal N."/>
            <person name="Alexander R."/>
            <person name="Sanchez Alvarado A."/>
        </authorList>
    </citation>
    <scope>NUCLEOTIDE SEQUENCE</scope>
</reference>
<comment type="subcellular location">
    <subcellularLocation>
        <location evidence="1">Membrane</location>
        <topology evidence="1">Multi-pass membrane protein</topology>
    </subcellularLocation>
</comment>
<dbReference type="CDD" id="cd01115">
    <property type="entry name" value="SLC13_permease"/>
    <property type="match status" value="1"/>
</dbReference>
<feature type="transmembrane region" description="Helical" evidence="6">
    <location>
        <begin position="12"/>
        <end position="31"/>
    </location>
</feature>
<proteinExistence type="evidence at transcript level"/>
<evidence type="ECO:0000313" key="7">
    <source>
        <dbReference type="EMBL" id="AKN21484.1"/>
    </source>
</evidence>
<feature type="transmembrane region" description="Helical" evidence="6">
    <location>
        <begin position="439"/>
        <end position="463"/>
    </location>
</feature>
<evidence type="ECO:0000256" key="4">
    <source>
        <dbReference type="ARBA" id="ARBA00022989"/>
    </source>
</evidence>
<feature type="transmembrane region" description="Helical" evidence="6">
    <location>
        <begin position="484"/>
        <end position="504"/>
    </location>
</feature>
<feature type="transmembrane region" description="Helical" evidence="6">
    <location>
        <begin position="524"/>
        <end position="544"/>
    </location>
</feature>
<organism evidence="7">
    <name type="scientific">Schmidtea mediterranea</name>
    <name type="common">Freshwater planarian flatworm</name>
    <dbReference type="NCBI Taxonomy" id="79327"/>
    <lineage>
        <taxon>Eukaryota</taxon>
        <taxon>Metazoa</taxon>
        <taxon>Spiralia</taxon>
        <taxon>Lophotrochozoa</taxon>
        <taxon>Platyhelminthes</taxon>
        <taxon>Rhabditophora</taxon>
        <taxon>Seriata</taxon>
        <taxon>Tricladida</taxon>
        <taxon>Continenticola</taxon>
        <taxon>Geoplanoidea</taxon>
        <taxon>Dugesiidae</taxon>
        <taxon>Schmidtea</taxon>
    </lineage>
</organism>
<evidence type="ECO:0000256" key="1">
    <source>
        <dbReference type="ARBA" id="ARBA00004141"/>
    </source>
</evidence>
<feature type="transmembrane region" description="Helical" evidence="6">
    <location>
        <begin position="83"/>
        <end position="102"/>
    </location>
</feature>
<keyword evidence="3 6" id="KW-0812">Transmembrane</keyword>
<evidence type="ECO:0000256" key="2">
    <source>
        <dbReference type="ARBA" id="ARBA00006772"/>
    </source>
</evidence>
<dbReference type="InterPro" id="IPR001898">
    <property type="entry name" value="SLC13A/DASS"/>
</dbReference>
<feature type="transmembrane region" description="Helical" evidence="6">
    <location>
        <begin position="357"/>
        <end position="376"/>
    </location>
</feature>
<dbReference type="GO" id="GO:0005886">
    <property type="term" value="C:plasma membrane"/>
    <property type="evidence" value="ECO:0007669"/>
    <property type="project" value="TreeGrafter"/>
</dbReference>
<feature type="transmembrane region" description="Helical" evidence="6">
    <location>
        <begin position="215"/>
        <end position="239"/>
    </location>
</feature>
<feature type="transmembrane region" description="Helical" evidence="6">
    <location>
        <begin position="259"/>
        <end position="283"/>
    </location>
</feature>
<name>A0A0H3YJ28_SCHMD</name>
<dbReference type="Pfam" id="PF00939">
    <property type="entry name" value="Na_sulph_symp"/>
    <property type="match status" value="1"/>
</dbReference>
<evidence type="ECO:0000256" key="5">
    <source>
        <dbReference type="ARBA" id="ARBA00023136"/>
    </source>
</evidence>
<keyword evidence="4 6" id="KW-1133">Transmembrane helix</keyword>
<feature type="transmembrane region" description="Helical" evidence="6">
    <location>
        <begin position="43"/>
        <end position="71"/>
    </location>
</feature>
<comment type="similarity">
    <text evidence="2">Belongs to the SLC13A/DASS transporter (TC 2.A.47) family. NADC subfamily.</text>
</comment>
<evidence type="ECO:0000256" key="6">
    <source>
        <dbReference type="SAM" id="Phobius"/>
    </source>
</evidence>
<gene>
    <name evidence="7" type="primary">slc13a-5</name>
</gene>
<feature type="transmembrane region" description="Helical" evidence="6">
    <location>
        <begin position="123"/>
        <end position="140"/>
    </location>
</feature>
<dbReference type="AlphaFoldDB" id="A0A0H3YJ28"/>
<feature type="transmembrane region" description="Helical" evidence="6">
    <location>
        <begin position="312"/>
        <end position="335"/>
    </location>
</feature>
<dbReference type="GO" id="GO:0005310">
    <property type="term" value="F:dicarboxylic acid transmembrane transporter activity"/>
    <property type="evidence" value="ECO:0007669"/>
    <property type="project" value="UniProtKB-ARBA"/>
</dbReference>
<dbReference type="GO" id="GO:0015556">
    <property type="term" value="F:C4-dicarboxylate transmembrane transporter activity"/>
    <property type="evidence" value="ECO:0007669"/>
    <property type="project" value="UniProtKB-ARBA"/>
</dbReference>
<dbReference type="PANTHER" id="PTHR10283:SF82">
    <property type="entry name" value="SOLUTE CARRIER FAMILY 13 MEMBER 2"/>
    <property type="match status" value="1"/>
</dbReference>
<accession>A0A0H3YJ28</accession>
<sequence>MSERLVLTCMKQNWKSLVIIIVPILLLPMVVTGNKQMQCGYIIAIVSIFWVTEVMHIAVTSLIPIVLFPAFGILKPTQVAGCYMKDITLMLIGGLIVAKTIENQNLHRRMALHILKLMGPNPVFQYLGFMLATWFLSMWISNSASAAMMITLADAVVDQWVYVAKCDDQSRKENSIEDVPGPLGLKKSKTNSFDSEESEIITEELQQLQNVGKGLLISIAYSASVGGIATLSGTPPNLVFYGLLEEKYKNALGMNYGNFMLFCFPLSFTILIIIWITILLRYVGFVTIFKKKRDPFKDKITMKLITDEIESLGPISYGEVSTFVVFIGLVLLWILREPGFPLWGWFFIRYDAKGNKINYWTDGLSAILATLCVFNFPSMNPFKNYKKKISRLIDWKYIEKGFPWGFVFLFGGGFALATGCEKSGLSDVLGKSLTKLQYLPHYVIILVVCLGISLFTEFTSNSVTATVLLPTMLKMAECINMHPIEMGLAVVISCSFAFCLPAATPPNAIVFSTGKIHVIDMVSVGIFLNIICVFLLSFLVYYYAIPIFHTNVFPSSIKKNCTWTK</sequence>
<protein>
    <submittedName>
        <fullName evidence="7">Slc13a-5</fullName>
    </submittedName>
</protein>
<dbReference type="EMBL" id="KT163534">
    <property type="protein sequence ID" value="AKN21484.1"/>
    <property type="molecule type" value="mRNA"/>
</dbReference>